<feature type="transmembrane region" description="Helical" evidence="2">
    <location>
        <begin position="260"/>
        <end position="277"/>
    </location>
</feature>
<evidence type="ECO:0000313" key="3">
    <source>
        <dbReference type="EMBL" id="QDU67140.1"/>
    </source>
</evidence>
<feature type="transmembrane region" description="Helical" evidence="2">
    <location>
        <begin position="401"/>
        <end position="423"/>
    </location>
</feature>
<keyword evidence="2" id="KW-0812">Transmembrane</keyword>
<gene>
    <name evidence="3" type="ORF">Pla133_22180</name>
</gene>
<proteinExistence type="predicted"/>
<feature type="transmembrane region" description="Helical" evidence="2">
    <location>
        <begin position="184"/>
        <end position="204"/>
    </location>
</feature>
<feature type="transmembrane region" description="Helical" evidence="2">
    <location>
        <begin position="456"/>
        <end position="475"/>
    </location>
</feature>
<feature type="region of interest" description="Disordered" evidence="1">
    <location>
        <begin position="481"/>
        <end position="504"/>
    </location>
</feature>
<dbReference type="KEGG" id="pbap:Pla133_22180"/>
<reference evidence="3 4" key="1">
    <citation type="submission" date="2019-02" db="EMBL/GenBank/DDBJ databases">
        <title>Deep-cultivation of Planctomycetes and their phenomic and genomic characterization uncovers novel biology.</title>
        <authorList>
            <person name="Wiegand S."/>
            <person name="Jogler M."/>
            <person name="Boedeker C."/>
            <person name="Pinto D."/>
            <person name="Vollmers J."/>
            <person name="Rivas-Marin E."/>
            <person name="Kohn T."/>
            <person name="Peeters S.H."/>
            <person name="Heuer A."/>
            <person name="Rast P."/>
            <person name="Oberbeckmann S."/>
            <person name="Bunk B."/>
            <person name="Jeske O."/>
            <person name="Meyerdierks A."/>
            <person name="Storesund J.E."/>
            <person name="Kallscheuer N."/>
            <person name="Luecker S."/>
            <person name="Lage O.M."/>
            <person name="Pohl T."/>
            <person name="Merkel B.J."/>
            <person name="Hornburger P."/>
            <person name="Mueller R.-W."/>
            <person name="Bruemmer F."/>
            <person name="Labrenz M."/>
            <person name="Spormann A.M."/>
            <person name="Op den Camp H."/>
            <person name="Overmann J."/>
            <person name="Amann R."/>
            <person name="Jetten M.S.M."/>
            <person name="Mascher T."/>
            <person name="Medema M.H."/>
            <person name="Devos D.P."/>
            <person name="Kaster A.-K."/>
            <person name="Ovreas L."/>
            <person name="Rohde M."/>
            <person name="Galperin M.Y."/>
            <person name="Jogler C."/>
        </authorList>
    </citation>
    <scope>NUCLEOTIDE SEQUENCE [LARGE SCALE GENOMIC DNA]</scope>
    <source>
        <strain evidence="3 4">Pla133</strain>
    </source>
</reference>
<dbReference type="EMBL" id="CP036287">
    <property type="protein sequence ID" value="QDU67140.1"/>
    <property type="molecule type" value="Genomic_DNA"/>
</dbReference>
<dbReference type="Proteomes" id="UP000316921">
    <property type="component" value="Chromosome"/>
</dbReference>
<feature type="transmembrane region" description="Helical" evidence="2">
    <location>
        <begin position="121"/>
        <end position="140"/>
    </location>
</feature>
<accession>A0A518BJI6</accession>
<feature type="transmembrane region" description="Helical" evidence="2">
    <location>
        <begin position="160"/>
        <end position="178"/>
    </location>
</feature>
<keyword evidence="2" id="KW-0472">Membrane</keyword>
<evidence type="ECO:0000256" key="1">
    <source>
        <dbReference type="SAM" id="MobiDB-lite"/>
    </source>
</evidence>
<keyword evidence="4" id="KW-1185">Reference proteome</keyword>
<feature type="transmembrane region" description="Helical" evidence="2">
    <location>
        <begin position="82"/>
        <end position="101"/>
    </location>
</feature>
<evidence type="ECO:0000256" key="2">
    <source>
        <dbReference type="SAM" id="Phobius"/>
    </source>
</evidence>
<evidence type="ECO:0000313" key="4">
    <source>
        <dbReference type="Proteomes" id="UP000316921"/>
    </source>
</evidence>
<keyword evidence="2" id="KW-1133">Transmembrane helix</keyword>
<feature type="transmembrane region" description="Helical" evidence="2">
    <location>
        <begin position="21"/>
        <end position="39"/>
    </location>
</feature>
<dbReference type="AlphaFoldDB" id="A0A518BJI6"/>
<feature type="transmembrane region" description="Helical" evidence="2">
    <location>
        <begin position="51"/>
        <end position="70"/>
    </location>
</feature>
<sequence>MGGVSLTVGADRASDPSRRRGGVPLWFVAAVAGCIWAIARRDFGAEGYFVPWLGSAVVLLGLSPALVRDLRRRHGQAVRPIPFVPLIGVIFAVYYGLPVLISDRVTGLQLEAEVWSIHKALSLALIGWAAVLAGYLVSALSVRRVRPLNVDWDPARARRLALLLIPIGLVAAGAHRLVDLPPSIAQPMRLASSLLPVGIGIAILQGRRGQISRGIYLFAWLVLVPTWLAMELSGGLLGAVVVGGLLVCMLIWGTGGRIPLWLFVVGAITIISLRAGARDYRRMMNNDEHLLASNPIERAGQLVALSFSAMPNQGMGERFEKIADRFSQLVPFAYVIERTPAAIPHWGGETYASLPSTFIPRFLWPDKPVKDVGQRFGHRYGIIDASDHSTSINLPQLVECYANFGAIGVLLGMFTLGAGYRFLDQLLNGVAASDASVLVAAVVFSSMANIETDLSMVFGLVLQTLVVVFIVLRLAQRDPEGSRLPNQSLQPQSGSAVVGAGGGA</sequence>
<feature type="transmembrane region" description="Helical" evidence="2">
    <location>
        <begin position="211"/>
        <end position="230"/>
    </location>
</feature>
<name>A0A518BJI6_9BACT</name>
<organism evidence="3 4">
    <name type="scientific">Engelhardtia mirabilis</name>
    <dbReference type="NCBI Taxonomy" id="2528011"/>
    <lineage>
        <taxon>Bacteria</taxon>
        <taxon>Pseudomonadati</taxon>
        <taxon>Planctomycetota</taxon>
        <taxon>Planctomycetia</taxon>
        <taxon>Planctomycetia incertae sedis</taxon>
        <taxon>Engelhardtia</taxon>
    </lineage>
</organism>
<protein>
    <submittedName>
        <fullName evidence="3">Uncharacterized protein</fullName>
    </submittedName>
</protein>